<protein>
    <recommendedName>
        <fullName evidence="6">Peptidase YpeB-like protein</fullName>
    </recommendedName>
</protein>
<dbReference type="Proteomes" id="UP000252631">
    <property type="component" value="Unassembled WGS sequence"/>
</dbReference>
<dbReference type="EMBL" id="QRDT01000023">
    <property type="protein sequence ID" value="RED28096.1"/>
    <property type="molecule type" value="Genomic_DNA"/>
</dbReference>
<accession>A0A336JSV4</accession>
<reference evidence="2 5" key="2">
    <citation type="submission" date="2018-07" db="EMBL/GenBank/DDBJ databases">
        <title>Genomic Encyclopedia of Archaeal and Bacterial Type Strains, Phase II (KMG-II): from individual species to whole genera.</title>
        <authorList>
            <person name="Goeker M."/>
        </authorList>
    </citation>
    <scope>NUCLEOTIDE SEQUENCE [LARGE SCALE GENOMIC DNA]</scope>
    <source>
        <strain evidence="2 5">JA575</strain>
    </source>
</reference>
<keyword evidence="5" id="KW-1185">Reference proteome</keyword>
<dbReference type="RefSeq" id="WP_114360113.1">
    <property type="nucleotide sequence ID" value="NZ_QRDT01000023.1"/>
</dbReference>
<feature type="chain" id="PRO_5016360934" description="Peptidase YpeB-like protein" evidence="1">
    <location>
        <begin position="22"/>
        <end position="195"/>
    </location>
</feature>
<evidence type="ECO:0000313" key="3">
    <source>
        <dbReference type="EMBL" id="SSW92682.1"/>
    </source>
</evidence>
<gene>
    <name evidence="2" type="ORF">BJ125_12332</name>
    <name evidence="3" type="ORF">SAMN05892882_12332</name>
</gene>
<dbReference type="Proteomes" id="UP000256343">
    <property type="component" value="Unassembled WGS sequence"/>
</dbReference>
<proteinExistence type="predicted"/>
<name>A0A336JSV4_9BRAD</name>
<evidence type="ECO:0000313" key="5">
    <source>
        <dbReference type="Proteomes" id="UP000256343"/>
    </source>
</evidence>
<dbReference type="OrthoDB" id="8253315at2"/>
<evidence type="ECO:0008006" key="6">
    <source>
        <dbReference type="Google" id="ProtNLM"/>
    </source>
</evidence>
<evidence type="ECO:0000313" key="2">
    <source>
        <dbReference type="EMBL" id="RED28096.1"/>
    </source>
</evidence>
<reference evidence="3 4" key="1">
    <citation type="submission" date="2017-08" db="EMBL/GenBank/DDBJ databases">
        <authorList>
            <person name="de Groot N.N."/>
        </authorList>
    </citation>
    <scope>NUCLEOTIDE SEQUENCE [LARGE SCALE GENOMIC DNA]</scope>
    <source>
        <strain evidence="3 4">JA575</strain>
    </source>
</reference>
<evidence type="ECO:0000313" key="4">
    <source>
        <dbReference type="Proteomes" id="UP000252631"/>
    </source>
</evidence>
<organism evidence="3 4">
    <name type="scientific">Rhodopseudomonas pentothenatexigens</name>
    <dbReference type="NCBI Taxonomy" id="999699"/>
    <lineage>
        <taxon>Bacteria</taxon>
        <taxon>Pseudomonadati</taxon>
        <taxon>Pseudomonadota</taxon>
        <taxon>Alphaproteobacteria</taxon>
        <taxon>Hyphomicrobiales</taxon>
        <taxon>Nitrobacteraceae</taxon>
        <taxon>Rhodopseudomonas</taxon>
    </lineage>
</organism>
<keyword evidence="1" id="KW-0732">Signal</keyword>
<evidence type="ECO:0000256" key="1">
    <source>
        <dbReference type="SAM" id="SignalP"/>
    </source>
</evidence>
<feature type="signal peptide" evidence="1">
    <location>
        <begin position="1"/>
        <end position="21"/>
    </location>
</feature>
<dbReference type="EMBL" id="UFQQ01000023">
    <property type="protein sequence ID" value="SSW92682.1"/>
    <property type="molecule type" value="Genomic_DNA"/>
</dbReference>
<sequence length="195" mass="20402">MRTAFTAAGVVLVLLTQPSSAARDIDAPMPGLEQVPGDVASADLALARKLELVRAAPVSPGQAITIAEKLHPGTKSLRIETDVVMNELVYRVRTARDGQVWASVVSGMSGAAASEPPDSVPAQAGADERRQLAVLQAIGPGMSDAVAVAERSTRGRAVLGELRVEKGRLKFAVVVLAGDDLKEVVLEPPGARLRR</sequence>
<dbReference type="AlphaFoldDB" id="A0A336JSV4"/>